<evidence type="ECO:0000313" key="2">
    <source>
        <dbReference type="EMBL" id="ETV99648.1"/>
    </source>
</evidence>
<dbReference type="OrthoDB" id="70855at2759"/>
<dbReference type="EMBL" id="KI913966">
    <property type="protein sequence ID" value="ETV99648.1"/>
    <property type="molecule type" value="Genomic_DNA"/>
</dbReference>
<dbReference type="EMBL" id="QUSY01000335">
    <property type="protein sequence ID" value="RHY30282.1"/>
    <property type="molecule type" value="Genomic_DNA"/>
</dbReference>
<dbReference type="AlphaFoldDB" id="A0A024U057"/>
<organism evidence="2">
    <name type="scientific">Aphanomyces invadans</name>
    <dbReference type="NCBI Taxonomy" id="157072"/>
    <lineage>
        <taxon>Eukaryota</taxon>
        <taxon>Sar</taxon>
        <taxon>Stramenopiles</taxon>
        <taxon>Oomycota</taxon>
        <taxon>Saprolegniomycetes</taxon>
        <taxon>Saprolegniales</taxon>
        <taxon>Verrucalvaceae</taxon>
        <taxon>Aphanomyces</taxon>
    </lineage>
</organism>
<name>A0A024U057_9STRA</name>
<evidence type="ECO:0000256" key="1">
    <source>
        <dbReference type="SAM" id="MobiDB-lite"/>
    </source>
</evidence>
<feature type="region of interest" description="Disordered" evidence="1">
    <location>
        <begin position="148"/>
        <end position="168"/>
    </location>
</feature>
<gene>
    <name evidence="3" type="ORF">DYB32_004446</name>
    <name evidence="2" type="ORF">H310_07717</name>
</gene>
<evidence type="ECO:0000313" key="4">
    <source>
        <dbReference type="Proteomes" id="UP000285060"/>
    </source>
</evidence>
<reference evidence="3 4" key="2">
    <citation type="submission" date="2018-08" db="EMBL/GenBank/DDBJ databases">
        <title>Aphanomyces genome sequencing and annotation.</title>
        <authorList>
            <person name="Minardi D."/>
            <person name="Oidtmann B."/>
            <person name="Van Der Giezen M."/>
            <person name="Studholme D.J."/>
        </authorList>
    </citation>
    <scope>NUCLEOTIDE SEQUENCE [LARGE SCALE GENOMIC DNA]</scope>
    <source>
        <strain evidence="3 4">NJM0002</strain>
    </source>
</reference>
<reference evidence="2" key="1">
    <citation type="submission" date="2013-12" db="EMBL/GenBank/DDBJ databases">
        <title>The Genome Sequence of Aphanomyces invadans NJM9701.</title>
        <authorList>
            <consortium name="The Broad Institute Genomics Platform"/>
            <person name="Russ C."/>
            <person name="Tyler B."/>
            <person name="van West P."/>
            <person name="Dieguez-Uribeondo J."/>
            <person name="Young S.K."/>
            <person name="Zeng Q."/>
            <person name="Gargeya S."/>
            <person name="Fitzgerald M."/>
            <person name="Abouelleil A."/>
            <person name="Alvarado L."/>
            <person name="Chapman S.B."/>
            <person name="Gainer-Dewar J."/>
            <person name="Goldberg J."/>
            <person name="Griggs A."/>
            <person name="Gujja S."/>
            <person name="Hansen M."/>
            <person name="Howarth C."/>
            <person name="Imamovic A."/>
            <person name="Ireland A."/>
            <person name="Larimer J."/>
            <person name="McCowan C."/>
            <person name="Murphy C."/>
            <person name="Pearson M."/>
            <person name="Poon T.W."/>
            <person name="Priest M."/>
            <person name="Roberts A."/>
            <person name="Saif S."/>
            <person name="Shea T."/>
            <person name="Sykes S."/>
            <person name="Wortman J."/>
            <person name="Nusbaum C."/>
            <person name="Birren B."/>
        </authorList>
    </citation>
    <scope>NUCLEOTIDE SEQUENCE [LARGE SCALE GENOMIC DNA]</scope>
    <source>
        <strain evidence="2">NJM9701</strain>
    </source>
</reference>
<keyword evidence="4" id="KW-1185">Reference proteome</keyword>
<dbReference type="GeneID" id="20084767"/>
<evidence type="ECO:0000313" key="3">
    <source>
        <dbReference type="EMBL" id="RHY30282.1"/>
    </source>
</evidence>
<dbReference type="RefSeq" id="XP_008871424.1">
    <property type="nucleotide sequence ID" value="XM_008873202.1"/>
</dbReference>
<protein>
    <submittedName>
        <fullName evidence="2">Uncharacterized protein</fullName>
    </submittedName>
</protein>
<dbReference type="VEuPathDB" id="FungiDB:H310_07717"/>
<proteinExistence type="predicted"/>
<accession>A0A024U057</accession>
<dbReference type="Proteomes" id="UP000285060">
    <property type="component" value="Unassembled WGS sequence"/>
</dbReference>
<sequence length="201" mass="22668">MLPTASKRMSAAHKHLLAMKVEGESSLSPSMSSEWRSKYLEKLRINPHLATGVSRDGRAETDPSSRLSAPIMIPNKTRSTSLEDPTYYSPHHRLSWERSLSPLPPKRTSYRTASPESDIDLDIGLFPMGSPELTHTDCNEDVDRGMELDDDRDMHPHNAPTGTNGRWRRGFIPPHQMIQRDCFSLGVQHQFRKRPTGAAVI</sequence>